<comment type="caution">
    <text evidence="1">The sequence shown here is derived from an EMBL/GenBank/DDBJ whole genome shotgun (WGS) entry which is preliminary data.</text>
</comment>
<evidence type="ECO:0000313" key="2">
    <source>
        <dbReference type="Proteomes" id="UP000027866"/>
    </source>
</evidence>
<evidence type="ECO:0000313" key="1">
    <source>
        <dbReference type="EMBL" id="KEO93263.1"/>
    </source>
</evidence>
<reference evidence="1 2" key="1">
    <citation type="submission" date="2014-04" db="EMBL/GenBank/DDBJ databases">
        <title>A comprehensive comparison of genomes of Erythrobacter spp. Strains.</title>
        <authorList>
            <person name="Zheng Q."/>
        </authorList>
    </citation>
    <scope>NUCLEOTIDE SEQUENCE [LARGE SCALE GENOMIC DNA]</scope>
    <source>
        <strain evidence="1 2">DSM 8509</strain>
    </source>
</reference>
<keyword evidence="2" id="KW-1185">Reference proteome</keyword>
<accession>A0A074MN50</accession>
<sequence>MCDNTATSFILEVGTDRNGEAGRQKTIFAHGRTYCPPRFLFSIKEQANKIAHPLFRLLRDGGEYIENDLRRKLMHIPCAEGKPPDGMSAILDGCVSNDRKAANPHTRLYRGGINLGCAVCQVAVA</sequence>
<dbReference type="AlphaFoldDB" id="A0A074MN50"/>
<dbReference type="Proteomes" id="UP000027866">
    <property type="component" value="Unassembled WGS sequence"/>
</dbReference>
<proteinExistence type="predicted"/>
<dbReference type="EMBL" id="JMIX01000006">
    <property type="protein sequence ID" value="KEO93263.1"/>
    <property type="molecule type" value="Genomic_DNA"/>
</dbReference>
<protein>
    <submittedName>
        <fullName evidence="1">Uncharacterized protein</fullName>
    </submittedName>
</protein>
<gene>
    <name evidence="1" type="ORF">EH32_11095</name>
</gene>
<name>A0A074MN50_9SPHN</name>
<organism evidence="1 2">
    <name type="scientific">Erythrobacter litoralis</name>
    <dbReference type="NCBI Taxonomy" id="39960"/>
    <lineage>
        <taxon>Bacteria</taxon>
        <taxon>Pseudomonadati</taxon>
        <taxon>Pseudomonadota</taxon>
        <taxon>Alphaproteobacteria</taxon>
        <taxon>Sphingomonadales</taxon>
        <taxon>Erythrobacteraceae</taxon>
        <taxon>Erythrobacter/Porphyrobacter group</taxon>
        <taxon>Erythrobacter</taxon>
    </lineage>
</organism>